<dbReference type="Gene3D" id="1.25.10.10">
    <property type="entry name" value="Leucine-rich Repeat Variant"/>
    <property type="match status" value="1"/>
</dbReference>
<proteinExistence type="predicted"/>
<dbReference type="RefSeq" id="WP_073572003.1">
    <property type="nucleotide sequence ID" value="NZ_FRXN01000003.1"/>
</dbReference>
<dbReference type="Gene3D" id="2.120.10.30">
    <property type="entry name" value="TolB, C-terminal domain"/>
    <property type="match status" value="1"/>
</dbReference>
<evidence type="ECO:0000313" key="6">
    <source>
        <dbReference type="EMBL" id="SHO62847.1"/>
    </source>
</evidence>
<sequence length="847" mass="95300">MRTVHWLKLILLLVFFQSCQEKSREPLPERADSPVRSPEEELLHFQVDAGFDIQLVASEPMVESPVMIQFDEDGRMWVVEMRGYMTDMEGSEEPDPIGRITILEDRDGDGVMDQRTVYLDSLVMPRTVTPFGRGALVVANQSLWLTEDSKNGDWIADNMILLDSTYAASANPEHTDNGMLRNLDNWYYSAKSRLRYRHKNGEWIRDTTEFRGQWGISQDDEGRLLYNYNWSQLHGDLVPPNSLTRNPNHNPSTGIDHGLTIDRKVYPIRKTLAVNRGYIPGVLDSLGRLLEFTSAGGPVMYRSRLFPEEYYGNVFVMESAGNLVKRNVVTQKGATLEAHDPNPGREFMASTDERFRPVYGAVGPDGALYIVDMYQGIIQHETYMTPYLTEQTLERHLDAPAQMGRIWRVAPKGSKPQKAEKLSQKTPEDLIIFLGHPDAYYREQAQRLIVEKGGEPVAERLIKIAIDPNSGKLLKTHALYTLEGMGFLDPGILLTALETPDYQIQAHVLRLLEGFGNYPHVKEMLGDFYEKNAETDSEILALQMALSSNVLEENDQFLGLASIFNKYGNQALFKDAVMSGLENREYAFLEYLAKNWKESNPDREIFIETLTASIIQNQEPSEIIKLLSLIEENKGDWKGEIALAGLSIQAADSENLGKIKFSQKPDFFKKEIAGLDSFQLTRVQRLFSWPGYSPESLASGSHNLEGNALELFASGRQKFLASCAGCHGSNGKGVDHMGPPLVGSEWVLGDERQLALILLHGIEGPITVRGKVYDEPEILPVMPSHSTMDDGNIAAILTYIRNEWGNQADPITRQTVGGVRHSSQGRVYPWSVSELVEHMKTLNETKP</sequence>
<dbReference type="Gene3D" id="1.10.760.10">
    <property type="entry name" value="Cytochrome c-like domain"/>
    <property type="match status" value="1"/>
</dbReference>
<keyword evidence="1 4" id="KW-0349">Heme</keyword>
<accession>A0A1M7ZD88</accession>
<dbReference type="PANTHER" id="PTHR33546:SF1">
    <property type="entry name" value="LARGE, MULTIFUNCTIONAL SECRETED PROTEIN"/>
    <property type="match status" value="1"/>
</dbReference>
<feature type="domain" description="Cytochrome c" evidence="5">
    <location>
        <begin position="710"/>
        <end position="804"/>
    </location>
</feature>
<keyword evidence="2 4" id="KW-0479">Metal-binding</keyword>
<dbReference type="OrthoDB" id="9808161at2"/>
<dbReference type="Pfam" id="PF00034">
    <property type="entry name" value="Cytochrom_C"/>
    <property type="match status" value="1"/>
</dbReference>
<dbReference type="Pfam" id="PF23500">
    <property type="entry name" value="DUF7133"/>
    <property type="match status" value="1"/>
</dbReference>
<dbReference type="PROSITE" id="PS51257">
    <property type="entry name" value="PROKAR_LIPOPROTEIN"/>
    <property type="match status" value="1"/>
</dbReference>
<dbReference type="InterPro" id="IPR011041">
    <property type="entry name" value="Quinoprot_gluc/sorb_DH_b-prop"/>
</dbReference>
<evidence type="ECO:0000256" key="1">
    <source>
        <dbReference type="ARBA" id="ARBA00022617"/>
    </source>
</evidence>
<gene>
    <name evidence="6" type="ORF">SAMN04488108_2354</name>
</gene>
<organism evidence="6 7">
    <name type="scientific">Algoriphagus zhangzhouensis</name>
    <dbReference type="NCBI Taxonomy" id="1073327"/>
    <lineage>
        <taxon>Bacteria</taxon>
        <taxon>Pseudomonadati</taxon>
        <taxon>Bacteroidota</taxon>
        <taxon>Cytophagia</taxon>
        <taxon>Cytophagales</taxon>
        <taxon>Cyclobacteriaceae</taxon>
        <taxon>Algoriphagus</taxon>
    </lineage>
</organism>
<dbReference type="EMBL" id="FRXN01000003">
    <property type="protein sequence ID" value="SHO62847.1"/>
    <property type="molecule type" value="Genomic_DNA"/>
</dbReference>
<dbReference type="AlphaFoldDB" id="A0A1M7ZD88"/>
<dbReference type="GO" id="GO:0009055">
    <property type="term" value="F:electron transfer activity"/>
    <property type="evidence" value="ECO:0007669"/>
    <property type="project" value="InterPro"/>
</dbReference>
<evidence type="ECO:0000256" key="2">
    <source>
        <dbReference type="ARBA" id="ARBA00022723"/>
    </source>
</evidence>
<dbReference type="Proteomes" id="UP000184609">
    <property type="component" value="Unassembled WGS sequence"/>
</dbReference>
<evidence type="ECO:0000313" key="7">
    <source>
        <dbReference type="Proteomes" id="UP000184609"/>
    </source>
</evidence>
<dbReference type="SUPFAM" id="SSF50952">
    <property type="entry name" value="Soluble quinoprotein glucose dehydrogenase"/>
    <property type="match status" value="1"/>
</dbReference>
<dbReference type="SUPFAM" id="SSF46626">
    <property type="entry name" value="Cytochrome c"/>
    <property type="match status" value="1"/>
</dbReference>
<dbReference type="STRING" id="1073327.SAMN04488108_2354"/>
<evidence type="ECO:0000259" key="5">
    <source>
        <dbReference type="PROSITE" id="PS51007"/>
    </source>
</evidence>
<protein>
    <submittedName>
        <fullName evidence="6">Cytochrome C oxidase, cbb3-type, subunit III</fullName>
    </submittedName>
</protein>
<dbReference type="PANTHER" id="PTHR33546">
    <property type="entry name" value="LARGE, MULTIFUNCTIONAL SECRETED PROTEIN-RELATED"/>
    <property type="match status" value="1"/>
</dbReference>
<dbReference type="GO" id="GO:0046872">
    <property type="term" value="F:metal ion binding"/>
    <property type="evidence" value="ECO:0007669"/>
    <property type="project" value="UniProtKB-KW"/>
</dbReference>
<dbReference type="PROSITE" id="PS51007">
    <property type="entry name" value="CYTC"/>
    <property type="match status" value="1"/>
</dbReference>
<dbReference type="InterPro" id="IPR036909">
    <property type="entry name" value="Cyt_c-like_dom_sf"/>
</dbReference>
<dbReference type="InterPro" id="IPR011989">
    <property type="entry name" value="ARM-like"/>
</dbReference>
<keyword evidence="7" id="KW-1185">Reference proteome</keyword>
<reference evidence="7" key="1">
    <citation type="submission" date="2016-12" db="EMBL/GenBank/DDBJ databases">
        <authorList>
            <person name="Varghese N."/>
            <person name="Submissions S."/>
        </authorList>
    </citation>
    <scope>NUCLEOTIDE SEQUENCE [LARGE SCALE GENOMIC DNA]</scope>
    <source>
        <strain evidence="7">DSM 25035</strain>
    </source>
</reference>
<dbReference type="InterPro" id="IPR055557">
    <property type="entry name" value="DUF7133"/>
</dbReference>
<evidence type="ECO:0000256" key="4">
    <source>
        <dbReference type="PROSITE-ProRule" id="PRU00433"/>
    </source>
</evidence>
<dbReference type="InterPro" id="IPR009056">
    <property type="entry name" value="Cyt_c-like_dom"/>
</dbReference>
<dbReference type="GO" id="GO:0020037">
    <property type="term" value="F:heme binding"/>
    <property type="evidence" value="ECO:0007669"/>
    <property type="project" value="InterPro"/>
</dbReference>
<dbReference type="InterPro" id="IPR011042">
    <property type="entry name" value="6-blade_b-propeller_TolB-like"/>
</dbReference>
<name>A0A1M7ZD88_9BACT</name>
<keyword evidence="3 4" id="KW-0408">Iron</keyword>
<evidence type="ECO:0000256" key="3">
    <source>
        <dbReference type="ARBA" id="ARBA00023004"/>
    </source>
</evidence>